<protein>
    <submittedName>
        <fullName evidence="3">NAD(P)/FAD-dependent oxidoreductase</fullName>
        <ecNumber evidence="3">1.-.-.-</ecNumber>
    </submittedName>
</protein>
<proteinExistence type="predicted"/>
<evidence type="ECO:0000313" key="3">
    <source>
        <dbReference type="EMBL" id="MFC3579604.1"/>
    </source>
</evidence>
<dbReference type="SUPFAM" id="SSF51971">
    <property type="entry name" value="Nucleotide-binding domain"/>
    <property type="match status" value="1"/>
</dbReference>
<dbReference type="Proteomes" id="UP001595713">
    <property type="component" value="Unassembled WGS sequence"/>
</dbReference>
<dbReference type="EMBL" id="JBHRXP010000002">
    <property type="protein sequence ID" value="MFC3579604.1"/>
    <property type="molecule type" value="Genomic_DNA"/>
</dbReference>
<dbReference type="PANTHER" id="PTHR13847:SF289">
    <property type="entry name" value="GLYCINE OXIDASE"/>
    <property type="match status" value="1"/>
</dbReference>
<accession>A0ABV7SUC2</accession>
<evidence type="ECO:0000259" key="2">
    <source>
        <dbReference type="Pfam" id="PF01266"/>
    </source>
</evidence>
<gene>
    <name evidence="3" type="ORF">ACFONA_05450</name>
</gene>
<keyword evidence="1 3" id="KW-0560">Oxidoreductase</keyword>
<dbReference type="EC" id="1.-.-.-" evidence="3"/>
<feature type="domain" description="FAD dependent oxidoreductase" evidence="2">
    <location>
        <begin position="3"/>
        <end position="387"/>
    </location>
</feature>
<dbReference type="InterPro" id="IPR006076">
    <property type="entry name" value="FAD-dep_OxRdtase"/>
</dbReference>
<dbReference type="InterPro" id="IPR036188">
    <property type="entry name" value="FAD/NAD-bd_sf"/>
</dbReference>
<sequence length="405" mass="42424">MQRITVVGGGIVGLSSAVALAHAGYVVSVFEVDATRNAASWGNAGHIATEQVAPLSSPASLRSAPGRLFSRGGALDLPLAMIRHWLPFALRMLCASTPARFAQGRAALAPLLASALPAWQRLAAAIGAPELISTEGHFVLWESADSARRGRAAWHAADTGTATFRDATMAELDAIDAINGTPYLDGIRFAGSGQITDLGELATALERALLAAGGRIVRETALITVIDGMASVVGIDSDLVLIAAGARSGALIRAAGHKVPLIAERGYHIRAAADAWPAELPPIVFEDRSMIVTRYRDQVQAASFVEFGAADAAPDAAKWRRLEQHVAALGLPLTGPFTRWIGARPTLPDYLPAIGRSLRAGNLLYAFGHQHLGLTLAPITAELVVALAQGVAPAIDLAAFDVERF</sequence>
<organism evidence="3 4">
    <name type="scientific">Sphingomonas hylomeconis</name>
    <dbReference type="NCBI Taxonomy" id="1395958"/>
    <lineage>
        <taxon>Bacteria</taxon>
        <taxon>Pseudomonadati</taxon>
        <taxon>Pseudomonadota</taxon>
        <taxon>Alphaproteobacteria</taxon>
        <taxon>Sphingomonadales</taxon>
        <taxon>Sphingomonadaceae</taxon>
        <taxon>Sphingomonas</taxon>
    </lineage>
</organism>
<name>A0ABV7SUC2_9SPHN</name>
<dbReference type="GO" id="GO:0016491">
    <property type="term" value="F:oxidoreductase activity"/>
    <property type="evidence" value="ECO:0007669"/>
    <property type="project" value="UniProtKB-KW"/>
</dbReference>
<reference evidence="4" key="1">
    <citation type="journal article" date="2019" name="Int. J. Syst. Evol. Microbiol.">
        <title>The Global Catalogue of Microorganisms (GCM) 10K type strain sequencing project: providing services to taxonomists for standard genome sequencing and annotation.</title>
        <authorList>
            <consortium name="The Broad Institute Genomics Platform"/>
            <consortium name="The Broad Institute Genome Sequencing Center for Infectious Disease"/>
            <person name="Wu L."/>
            <person name="Ma J."/>
        </authorList>
    </citation>
    <scope>NUCLEOTIDE SEQUENCE [LARGE SCALE GENOMIC DNA]</scope>
    <source>
        <strain evidence="4">KCTC 42739</strain>
    </source>
</reference>
<comment type="caution">
    <text evidence="3">The sequence shown here is derived from an EMBL/GenBank/DDBJ whole genome shotgun (WGS) entry which is preliminary data.</text>
</comment>
<evidence type="ECO:0000256" key="1">
    <source>
        <dbReference type="ARBA" id="ARBA00023002"/>
    </source>
</evidence>
<dbReference type="Gene3D" id="3.30.9.10">
    <property type="entry name" value="D-Amino Acid Oxidase, subunit A, domain 2"/>
    <property type="match status" value="1"/>
</dbReference>
<keyword evidence="4" id="KW-1185">Reference proteome</keyword>
<dbReference type="Pfam" id="PF01266">
    <property type="entry name" value="DAO"/>
    <property type="match status" value="1"/>
</dbReference>
<dbReference type="Gene3D" id="3.50.50.60">
    <property type="entry name" value="FAD/NAD(P)-binding domain"/>
    <property type="match status" value="2"/>
</dbReference>
<dbReference type="PANTHER" id="PTHR13847">
    <property type="entry name" value="SARCOSINE DEHYDROGENASE-RELATED"/>
    <property type="match status" value="1"/>
</dbReference>
<dbReference type="RefSeq" id="WP_261293496.1">
    <property type="nucleotide sequence ID" value="NZ_JANQBK010000003.1"/>
</dbReference>
<evidence type="ECO:0000313" key="4">
    <source>
        <dbReference type="Proteomes" id="UP001595713"/>
    </source>
</evidence>